<name>A0ABQ7BY50_BRACR</name>
<evidence type="ECO:0000259" key="3">
    <source>
        <dbReference type="PROSITE" id="PS50848"/>
    </source>
</evidence>
<feature type="compositionally biased region" description="Low complexity" evidence="1">
    <location>
        <begin position="403"/>
        <end position="415"/>
    </location>
</feature>
<feature type="transmembrane region" description="Helical" evidence="2">
    <location>
        <begin position="7"/>
        <end position="28"/>
    </location>
</feature>
<feature type="transmembrane region" description="Helical" evidence="2">
    <location>
        <begin position="430"/>
        <end position="457"/>
    </location>
</feature>
<keyword evidence="2" id="KW-0472">Membrane</keyword>
<dbReference type="Proteomes" id="UP000266723">
    <property type="component" value="Unassembled WGS sequence"/>
</dbReference>
<feature type="compositionally biased region" description="Low complexity" evidence="1">
    <location>
        <begin position="473"/>
        <end position="485"/>
    </location>
</feature>
<feature type="region of interest" description="Disordered" evidence="1">
    <location>
        <begin position="461"/>
        <end position="485"/>
    </location>
</feature>
<dbReference type="InterPro" id="IPR023393">
    <property type="entry name" value="START-like_dom_sf"/>
</dbReference>
<dbReference type="InterPro" id="IPR051213">
    <property type="entry name" value="START_lipid_transfer"/>
</dbReference>
<dbReference type="Gene3D" id="3.30.530.20">
    <property type="match status" value="1"/>
</dbReference>
<dbReference type="EMBL" id="QGKV02000832">
    <property type="protein sequence ID" value="KAF3544459.1"/>
    <property type="molecule type" value="Genomic_DNA"/>
</dbReference>
<keyword evidence="5" id="KW-1185">Reference proteome</keyword>
<keyword evidence="2" id="KW-0812">Transmembrane</keyword>
<evidence type="ECO:0000256" key="2">
    <source>
        <dbReference type="SAM" id="Phobius"/>
    </source>
</evidence>
<dbReference type="InterPro" id="IPR002913">
    <property type="entry name" value="START_lipid-bd_dom"/>
</dbReference>
<evidence type="ECO:0000256" key="1">
    <source>
        <dbReference type="SAM" id="MobiDB-lite"/>
    </source>
</evidence>
<reference evidence="4 5" key="1">
    <citation type="journal article" date="2020" name="BMC Genomics">
        <title>Intraspecific diversification of the crop wild relative Brassica cretica Lam. using demographic model selection.</title>
        <authorList>
            <person name="Kioukis A."/>
            <person name="Michalopoulou V.A."/>
            <person name="Briers L."/>
            <person name="Pirintsos S."/>
            <person name="Studholme D.J."/>
            <person name="Pavlidis P."/>
            <person name="Sarris P.F."/>
        </authorList>
    </citation>
    <scope>NUCLEOTIDE SEQUENCE [LARGE SCALE GENOMIC DNA]</scope>
    <source>
        <strain evidence="5">cv. PFS-1207/04</strain>
    </source>
</reference>
<feature type="region of interest" description="Disordered" evidence="1">
    <location>
        <begin position="401"/>
        <end position="420"/>
    </location>
</feature>
<proteinExistence type="predicted"/>
<feature type="domain" description="START" evidence="3">
    <location>
        <begin position="178"/>
        <end position="367"/>
    </location>
</feature>
<dbReference type="SUPFAM" id="SSF55961">
    <property type="entry name" value="Bet v1-like"/>
    <property type="match status" value="1"/>
</dbReference>
<dbReference type="PROSITE" id="PS50848">
    <property type="entry name" value="START"/>
    <property type="match status" value="1"/>
</dbReference>
<keyword evidence="2" id="KW-1133">Transmembrane helix</keyword>
<accession>A0ABQ7BY50</accession>
<comment type="caution">
    <text evidence="4">The sequence shown here is derived from an EMBL/GenBank/DDBJ whole genome shotgun (WGS) entry which is preliminary data.</text>
</comment>
<dbReference type="Pfam" id="PF01852">
    <property type="entry name" value="START"/>
    <property type="match status" value="1"/>
</dbReference>
<dbReference type="CDD" id="cd08870">
    <property type="entry name" value="START_STARD2_7-like"/>
    <property type="match status" value="1"/>
</dbReference>
<dbReference type="PANTHER" id="PTHR19308:SF42">
    <property type="entry name" value="START DOMAIN-CONTAINING PROTEIN"/>
    <property type="match status" value="1"/>
</dbReference>
<dbReference type="PANTHER" id="PTHR19308">
    <property type="entry name" value="PHOSPHATIDYLCHOLINE TRANSFER PROTEIN"/>
    <property type="match status" value="1"/>
</dbReference>
<evidence type="ECO:0000313" key="5">
    <source>
        <dbReference type="Proteomes" id="UP000266723"/>
    </source>
</evidence>
<gene>
    <name evidence="4" type="ORF">DY000_02001391</name>
</gene>
<protein>
    <recommendedName>
        <fullName evidence="3">START domain-containing protein</fullName>
    </recommendedName>
</protein>
<evidence type="ECO:0000313" key="4">
    <source>
        <dbReference type="EMBL" id="KAF3544459.1"/>
    </source>
</evidence>
<organism evidence="4 5">
    <name type="scientific">Brassica cretica</name>
    <name type="common">Mustard</name>
    <dbReference type="NCBI Taxonomy" id="69181"/>
    <lineage>
        <taxon>Eukaryota</taxon>
        <taxon>Viridiplantae</taxon>
        <taxon>Streptophyta</taxon>
        <taxon>Embryophyta</taxon>
        <taxon>Tracheophyta</taxon>
        <taxon>Spermatophyta</taxon>
        <taxon>Magnoliopsida</taxon>
        <taxon>eudicotyledons</taxon>
        <taxon>Gunneridae</taxon>
        <taxon>Pentapetalae</taxon>
        <taxon>rosids</taxon>
        <taxon>malvids</taxon>
        <taxon>Brassicales</taxon>
        <taxon>Brassicaceae</taxon>
        <taxon>Brassiceae</taxon>
        <taxon>Brassica</taxon>
    </lineage>
</organism>
<sequence length="485" mass="54125">MALLMTIIIGLILGWLAFVVGLLIGWAWKPRWVSSPSEEKVQSQCSAPRSFELSSPSSPSPLKGFGSAPCFKTLVCGTWNMALRQQKTVSPVSSSEQVHVLDGGKKTEERLPNTVTELDLRHLVQLVERKDGGLAWTQMMDQFIPGKKTEERLPNTVTELDLRHLVQLVERKDGGLAWTQMMDQFIPGMRYQAWLREPKNGPTEYRSRTVFEDATPEVVRDFFWDDEFRPTWDTMLASSTTVEECTSTGTMIVRWIRKFPFFCSDREYVIGRRIWNCGKSYYCVTKGVSVPCIPPNNKQKRVDLFYSSWCIRPVESRREDGVTSACEVLLFHHEDMGIPKEIAKLGVKRGMWGAVKKMEPGLRAYQEQRLSREGGSKLSRPAFMAQINTKITSEHIVSLSNGATSEAEAPETEAPVTLDRGNGGENLKKLLFIGGAVAIACTLSGGGFVPPAVLLGFGKRFGGRKREPQGTATTTTRSQSQTSSS</sequence>